<evidence type="ECO:0000313" key="1">
    <source>
        <dbReference type="EMBL" id="OTF69010.1"/>
    </source>
</evidence>
<proteinExistence type="predicted"/>
<organism evidence="1 2">
    <name type="scientific">Euroglyphus maynei</name>
    <name type="common">Mayne's house dust mite</name>
    <dbReference type="NCBI Taxonomy" id="6958"/>
    <lineage>
        <taxon>Eukaryota</taxon>
        <taxon>Metazoa</taxon>
        <taxon>Ecdysozoa</taxon>
        <taxon>Arthropoda</taxon>
        <taxon>Chelicerata</taxon>
        <taxon>Arachnida</taxon>
        <taxon>Acari</taxon>
        <taxon>Acariformes</taxon>
        <taxon>Sarcoptiformes</taxon>
        <taxon>Astigmata</taxon>
        <taxon>Psoroptidia</taxon>
        <taxon>Analgoidea</taxon>
        <taxon>Pyroglyphidae</taxon>
        <taxon>Pyroglyphinae</taxon>
        <taxon>Euroglyphus</taxon>
    </lineage>
</organism>
<comment type="caution">
    <text evidence="1">The sequence shown here is derived from an EMBL/GenBank/DDBJ whole genome shotgun (WGS) entry which is preliminary data.</text>
</comment>
<gene>
    <name evidence="1" type="ORF">BLA29_007514</name>
</gene>
<dbReference type="EMBL" id="MUJZ01072619">
    <property type="protein sequence ID" value="OTF69010.1"/>
    <property type="molecule type" value="Genomic_DNA"/>
</dbReference>
<name>A0A1Y3AKL7_EURMA</name>
<accession>A0A1Y3AKL7</accession>
<reference evidence="1 2" key="1">
    <citation type="submission" date="2017-03" db="EMBL/GenBank/DDBJ databases">
        <title>Genome Survey of Euroglyphus maynei.</title>
        <authorList>
            <person name="Arlian L.G."/>
            <person name="Morgan M.S."/>
            <person name="Rider S.D."/>
        </authorList>
    </citation>
    <scope>NUCLEOTIDE SEQUENCE [LARGE SCALE GENOMIC DNA]</scope>
    <source>
        <strain evidence="1">Arlian Lab</strain>
        <tissue evidence="1">Whole body</tissue>
    </source>
</reference>
<dbReference type="AlphaFoldDB" id="A0A1Y3AKL7"/>
<protein>
    <submittedName>
        <fullName evidence="1">Uncharacterized protein</fullName>
    </submittedName>
</protein>
<dbReference type="Proteomes" id="UP000194236">
    <property type="component" value="Unassembled WGS sequence"/>
</dbReference>
<evidence type="ECO:0000313" key="2">
    <source>
        <dbReference type="Proteomes" id="UP000194236"/>
    </source>
</evidence>
<keyword evidence="2" id="KW-1185">Reference proteome</keyword>
<sequence length="152" mass="17587">MECKLLNYTFISPFGLKSEQVNFDHDYKDTLKPIIQHLDEKLSILFKEKNSEIDVMSFKSDILDPNFDDGKNLLHIIETICFFCHKYDSNSSLEHPEFISILPFLCVIQTNNNSIMLLINDAINFIASLTYRDEEKIQQVLSTVNKVMSNSS</sequence>